<name>A0A1B6BXH9_9HEMI</name>
<feature type="non-terminal residue" evidence="2">
    <location>
        <position position="1"/>
    </location>
</feature>
<dbReference type="Gene3D" id="2.40.128.20">
    <property type="match status" value="1"/>
</dbReference>
<evidence type="ECO:0000313" key="2">
    <source>
        <dbReference type="EMBL" id="JAS05968.1"/>
    </source>
</evidence>
<sequence length="205" mass="22797">FQTDFKTIKKMKFSVSIVLLSLGCLALADNLPGCKDIAGSESFDFSSFAGKQYRFKLLPDTEDTKPYVDATLTIGKVADSSYITLIGNLNDGSQVNNQFVVDSVNGAQIFQTLLSDGVPTAVKRAYTVLDYQPNRYALLYLCGKELRKKYPDVDLRFVIVFGDVRLTREETKAIRSADKKYNLRGKLVHIGSSRVNSNGLEDDEV</sequence>
<proteinExistence type="predicted"/>
<dbReference type="EMBL" id="GEDC01031330">
    <property type="protein sequence ID" value="JAS05968.1"/>
    <property type="molecule type" value="Transcribed_RNA"/>
</dbReference>
<feature type="chain" id="PRO_5008580014" evidence="1">
    <location>
        <begin position="29"/>
        <end position="205"/>
    </location>
</feature>
<gene>
    <name evidence="2" type="ORF">g.8031</name>
</gene>
<feature type="signal peptide" evidence="1">
    <location>
        <begin position="1"/>
        <end position="28"/>
    </location>
</feature>
<organism evidence="2">
    <name type="scientific">Clastoptera arizonana</name>
    <name type="common">Arizona spittle bug</name>
    <dbReference type="NCBI Taxonomy" id="38151"/>
    <lineage>
        <taxon>Eukaryota</taxon>
        <taxon>Metazoa</taxon>
        <taxon>Ecdysozoa</taxon>
        <taxon>Arthropoda</taxon>
        <taxon>Hexapoda</taxon>
        <taxon>Insecta</taxon>
        <taxon>Pterygota</taxon>
        <taxon>Neoptera</taxon>
        <taxon>Paraneoptera</taxon>
        <taxon>Hemiptera</taxon>
        <taxon>Auchenorrhyncha</taxon>
        <taxon>Cercopoidea</taxon>
        <taxon>Clastopteridae</taxon>
        <taxon>Clastoptera</taxon>
    </lineage>
</organism>
<dbReference type="InterPro" id="IPR012674">
    <property type="entry name" value="Calycin"/>
</dbReference>
<reference evidence="2" key="1">
    <citation type="submission" date="2015-12" db="EMBL/GenBank/DDBJ databases">
        <title>De novo transcriptome assembly of four potential Pierce s Disease insect vectors from Arizona vineyards.</title>
        <authorList>
            <person name="Tassone E.E."/>
        </authorList>
    </citation>
    <scope>NUCLEOTIDE SEQUENCE</scope>
</reference>
<protein>
    <submittedName>
        <fullName evidence="2">Uncharacterized protein</fullName>
    </submittedName>
</protein>
<dbReference type="SUPFAM" id="SSF50814">
    <property type="entry name" value="Lipocalins"/>
    <property type="match status" value="1"/>
</dbReference>
<dbReference type="AlphaFoldDB" id="A0A1B6BXH9"/>
<evidence type="ECO:0000256" key="1">
    <source>
        <dbReference type="SAM" id="SignalP"/>
    </source>
</evidence>
<keyword evidence="1" id="KW-0732">Signal</keyword>
<accession>A0A1B6BXH9</accession>